<dbReference type="EMBL" id="QFBC01000005">
    <property type="protein sequence ID" value="PWE55833.1"/>
    <property type="molecule type" value="Genomic_DNA"/>
</dbReference>
<evidence type="ECO:0000259" key="6">
    <source>
        <dbReference type="SMART" id="SM00849"/>
    </source>
</evidence>
<dbReference type="InterPro" id="IPR036866">
    <property type="entry name" value="RibonucZ/Hydroxyglut_hydro"/>
</dbReference>
<keyword evidence="8" id="KW-1185">Reference proteome</keyword>
<evidence type="ECO:0000256" key="1">
    <source>
        <dbReference type="ARBA" id="ARBA00001947"/>
    </source>
</evidence>
<evidence type="ECO:0000313" key="8">
    <source>
        <dbReference type="Proteomes" id="UP000245252"/>
    </source>
</evidence>
<dbReference type="PANTHER" id="PTHR42978">
    <property type="entry name" value="QUORUM-QUENCHING LACTONASE YTNP-RELATED-RELATED"/>
    <property type="match status" value="1"/>
</dbReference>
<dbReference type="Gene3D" id="3.60.15.10">
    <property type="entry name" value="Ribonuclease Z/Hydroxyacylglutathione hydrolase-like"/>
    <property type="match status" value="1"/>
</dbReference>
<dbReference type="GO" id="GO:0016787">
    <property type="term" value="F:hydrolase activity"/>
    <property type="evidence" value="ECO:0007669"/>
    <property type="project" value="UniProtKB-KW"/>
</dbReference>
<dbReference type="Proteomes" id="UP000245252">
    <property type="component" value="Unassembled WGS sequence"/>
</dbReference>
<dbReference type="InterPro" id="IPR001279">
    <property type="entry name" value="Metallo-B-lactamas"/>
</dbReference>
<dbReference type="Pfam" id="PF00753">
    <property type="entry name" value="Lactamase_B"/>
    <property type="match status" value="1"/>
</dbReference>
<keyword evidence="3" id="KW-0479">Metal-binding</keyword>
<proteinExistence type="inferred from homology"/>
<evidence type="ECO:0000313" key="7">
    <source>
        <dbReference type="EMBL" id="PWE55833.1"/>
    </source>
</evidence>
<dbReference type="CDD" id="cd07729">
    <property type="entry name" value="AHL_lactonase_MBL-fold"/>
    <property type="match status" value="1"/>
</dbReference>
<organism evidence="7 8">
    <name type="scientific">Metarhizobium album</name>
    <dbReference type="NCBI Taxonomy" id="2182425"/>
    <lineage>
        <taxon>Bacteria</taxon>
        <taxon>Pseudomonadati</taxon>
        <taxon>Pseudomonadota</taxon>
        <taxon>Alphaproteobacteria</taxon>
        <taxon>Hyphomicrobiales</taxon>
        <taxon>Rhizobiaceae</taxon>
        <taxon>Metarhizobium</taxon>
    </lineage>
</organism>
<dbReference type="InterPro" id="IPR051013">
    <property type="entry name" value="MBL_superfamily_lactonases"/>
</dbReference>
<evidence type="ECO:0000256" key="4">
    <source>
        <dbReference type="ARBA" id="ARBA00022801"/>
    </source>
</evidence>
<comment type="similarity">
    <text evidence="2">Belongs to the metallo-beta-lactamase superfamily.</text>
</comment>
<comment type="caution">
    <text evidence="7">The sequence shown here is derived from an EMBL/GenBank/DDBJ whole genome shotgun (WGS) entry which is preliminary data.</text>
</comment>
<dbReference type="AlphaFoldDB" id="A0A2U2DR88"/>
<accession>A0A2U2DR88</accession>
<sequence length="273" mass="30463">MSIEPFELYAIRYANHSGRHLSDNYLGGDSHEGGADLDYYVWVARRSDRVFVIDTGFDEEAAQARGRTLLRMPSEALSHLGIAAADVDQVILTHLHYDHAGTLDSFPKARFHVQDAEVAYATGRCMCHSPLRAPYSVEDVTRFVRCVYHGRVAFHDGTTEIVPGLTLHRTGGHTAGLQVVRVWTKRGWVVIASDASHFYDNVSSGRSFPILHSLGDMLEGFRTIKALAEDEDHIVPGHDPLVMKVYRPPSPELEGIAVRLDEAPIKPWRDLLP</sequence>
<dbReference type="SUPFAM" id="SSF56281">
    <property type="entry name" value="Metallo-hydrolase/oxidoreductase"/>
    <property type="match status" value="1"/>
</dbReference>
<keyword evidence="4 7" id="KW-0378">Hydrolase</keyword>
<evidence type="ECO:0000256" key="5">
    <source>
        <dbReference type="ARBA" id="ARBA00022833"/>
    </source>
</evidence>
<evidence type="ECO:0000256" key="2">
    <source>
        <dbReference type="ARBA" id="ARBA00007749"/>
    </source>
</evidence>
<keyword evidence="5" id="KW-0862">Zinc</keyword>
<feature type="domain" description="Metallo-beta-lactamase" evidence="6">
    <location>
        <begin position="38"/>
        <end position="238"/>
    </location>
</feature>
<dbReference type="OrthoDB" id="9773738at2"/>
<reference evidence="7 8" key="1">
    <citation type="submission" date="2018-05" db="EMBL/GenBank/DDBJ databases">
        <title>The draft genome of strain NS-104.</title>
        <authorList>
            <person name="Hang P."/>
            <person name="Jiang J."/>
        </authorList>
    </citation>
    <scope>NUCLEOTIDE SEQUENCE [LARGE SCALE GENOMIC DNA]</scope>
    <source>
        <strain evidence="7 8">NS-104</strain>
    </source>
</reference>
<dbReference type="SMART" id="SM00849">
    <property type="entry name" value="Lactamase_B"/>
    <property type="match status" value="1"/>
</dbReference>
<comment type="cofactor">
    <cofactor evidence="1">
        <name>Zn(2+)</name>
        <dbReference type="ChEBI" id="CHEBI:29105"/>
    </cofactor>
</comment>
<name>A0A2U2DR88_9HYPH</name>
<dbReference type="GO" id="GO:0046872">
    <property type="term" value="F:metal ion binding"/>
    <property type="evidence" value="ECO:0007669"/>
    <property type="project" value="UniProtKB-KW"/>
</dbReference>
<evidence type="ECO:0000256" key="3">
    <source>
        <dbReference type="ARBA" id="ARBA00022723"/>
    </source>
</evidence>
<dbReference type="PANTHER" id="PTHR42978:SF7">
    <property type="entry name" value="METALLO-HYDROLASE RV2300C-RELATED"/>
    <property type="match status" value="1"/>
</dbReference>
<protein>
    <submittedName>
        <fullName evidence="7">MBL fold hydrolase</fullName>
    </submittedName>
</protein>
<gene>
    <name evidence="7" type="ORF">DEM27_14275</name>
</gene>